<sequence>MKLNKLFLILPLLFLGIQVGRAQDNLSHRYQNLKIVRVKDHQGKTKAVKIDFDLDINTLTDIKSTEMLFVSPQLLGTNKEEPMLLPGLMLAGNNKYLTTRRKIALGNTSKLFMPPAQLYKLKDLKGQSSVHYTQEVPFEDWMREANFGISEQILGCASCPNAGAAPYIFARIYEDPYKPQYQNLYVKPAVEAVKHRADKQEARFNYKQGRYELLRDFGNNAAEFKRVDDFIKSFIDDKNLSVSDFAIDGYASPEGNFQSNIILSKNRAYSFANYLKDTYNIAPNRVKINWHGEDWDGLRKAVEASSFTNKRQIIDIIDKYDTDVKREAAISALDGGATLAKLLRELYPPLRRNVYSVSYVVKGFTLEEALQVYRTKPGQLSLEELFHVANTYEKGSKEFIDVFETAVALFPNDPVANLNTGSALLESGQYEKAISHLRKAGDTPEADNNLGIAYSQMGDYKKARAHFEKALKQGCKPAEQNIAELDKLEKSL</sequence>
<keyword evidence="6" id="KW-1185">Reference proteome</keyword>
<dbReference type="InterPro" id="IPR006665">
    <property type="entry name" value="OmpA-like"/>
</dbReference>
<protein>
    <submittedName>
        <fullName evidence="5">Tetratricopeptide repeat protein</fullName>
    </submittedName>
</protein>
<dbReference type="Proteomes" id="UP000004295">
    <property type="component" value="Unassembled WGS sequence"/>
</dbReference>
<keyword evidence="3" id="KW-0732">Signal</keyword>
<evidence type="ECO:0000259" key="4">
    <source>
        <dbReference type="PROSITE" id="PS51123"/>
    </source>
</evidence>
<dbReference type="PROSITE" id="PS50005">
    <property type="entry name" value="TPR"/>
    <property type="match status" value="1"/>
</dbReference>
<dbReference type="SUPFAM" id="SSF48452">
    <property type="entry name" value="TPR-like"/>
    <property type="match status" value="1"/>
</dbReference>
<proteinExistence type="predicted"/>
<dbReference type="Gene3D" id="3.30.1330.60">
    <property type="entry name" value="OmpA-like domain"/>
    <property type="match status" value="1"/>
</dbReference>
<dbReference type="GO" id="GO:0016020">
    <property type="term" value="C:membrane"/>
    <property type="evidence" value="ECO:0007669"/>
    <property type="project" value="UniProtKB-UniRule"/>
</dbReference>
<evidence type="ECO:0000256" key="2">
    <source>
        <dbReference type="PROSITE-ProRule" id="PRU00473"/>
    </source>
</evidence>
<name>C3J9X5_POREA</name>
<gene>
    <name evidence="5" type="ORF">POREN0001_0897</name>
</gene>
<dbReference type="STRING" id="553175.POREN0001_0897"/>
<evidence type="ECO:0000313" key="6">
    <source>
        <dbReference type="Proteomes" id="UP000004295"/>
    </source>
</evidence>
<comment type="caution">
    <text evidence="5">The sequence shown here is derived from an EMBL/GenBank/DDBJ whole genome shotgun (WGS) entry which is preliminary data.</text>
</comment>
<dbReference type="InterPro" id="IPR024480">
    <property type="entry name" value="DUF3868"/>
</dbReference>
<accession>C3J9X5</accession>
<dbReference type="PROSITE" id="PS51123">
    <property type="entry name" value="OMPA_2"/>
    <property type="match status" value="1"/>
</dbReference>
<dbReference type="AlphaFoldDB" id="C3J9X5"/>
<organism evidence="5 6">
    <name type="scientific">Porphyromonas endodontalis (strain ATCC 35406 / DSM 24491 / JCM 8526 / CCUG 16442 / BCRC 14492 / NCTC 13058 / HG 370)</name>
    <name type="common">Bacteroides endodontalis</name>
    <dbReference type="NCBI Taxonomy" id="553175"/>
    <lineage>
        <taxon>Bacteria</taxon>
        <taxon>Pseudomonadati</taxon>
        <taxon>Bacteroidota</taxon>
        <taxon>Bacteroidia</taxon>
        <taxon>Bacteroidales</taxon>
        <taxon>Porphyromonadaceae</taxon>
        <taxon>Porphyromonas</taxon>
    </lineage>
</organism>
<dbReference type="Pfam" id="PF00515">
    <property type="entry name" value="TPR_1"/>
    <property type="match status" value="1"/>
</dbReference>
<dbReference type="Gene3D" id="1.25.40.10">
    <property type="entry name" value="Tetratricopeptide repeat domain"/>
    <property type="match status" value="1"/>
</dbReference>
<dbReference type="EMBL" id="ACNN01000016">
    <property type="protein sequence ID" value="EEN82944.1"/>
    <property type="molecule type" value="Genomic_DNA"/>
</dbReference>
<reference evidence="5 6" key="1">
    <citation type="submission" date="2009-04" db="EMBL/GenBank/DDBJ databases">
        <authorList>
            <person name="Sebastian Y."/>
            <person name="Madupu R."/>
            <person name="Durkin A.S."/>
            <person name="Torralba M."/>
            <person name="Methe B."/>
            <person name="Sutton G.G."/>
            <person name="Strausberg R.L."/>
            <person name="Nelson K.E."/>
        </authorList>
    </citation>
    <scope>NUCLEOTIDE SEQUENCE [LARGE SCALE GENOMIC DNA]</scope>
    <source>
        <strain evidence="6">ATCC 35406 / BCRC 14492 / JCM 8526 / NCTC 13058 / HG 370</strain>
    </source>
</reference>
<evidence type="ECO:0000256" key="1">
    <source>
        <dbReference type="PROSITE-ProRule" id="PRU00339"/>
    </source>
</evidence>
<dbReference type="Pfam" id="PF13432">
    <property type="entry name" value="TPR_16"/>
    <property type="match status" value="1"/>
</dbReference>
<dbReference type="eggNOG" id="COG2885">
    <property type="taxonomic scope" value="Bacteria"/>
</dbReference>
<dbReference type="InterPro" id="IPR019734">
    <property type="entry name" value="TPR_rpt"/>
</dbReference>
<feature type="signal peptide" evidence="3">
    <location>
        <begin position="1"/>
        <end position="22"/>
    </location>
</feature>
<dbReference type="RefSeq" id="WP_004333159.1">
    <property type="nucleotide sequence ID" value="NZ_ACNN01000016.1"/>
</dbReference>
<dbReference type="InterPro" id="IPR036737">
    <property type="entry name" value="OmpA-like_sf"/>
</dbReference>
<feature type="domain" description="OmpA-like" evidence="4">
    <location>
        <begin position="193"/>
        <end position="320"/>
    </location>
</feature>
<feature type="repeat" description="TPR" evidence="1">
    <location>
        <begin position="444"/>
        <end position="477"/>
    </location>
</feature>
<keyword evidence="2" id="KW-0472">Membrane</keyword>
<dbReference type="InterPro" id="IPR011990">
    <property type="entry name" value="TPR-like_helical_dom_sf"/>
</dbReference>
<keyword evidence="1" id="KW-0802">TPR repeat</keyword>
<dbReference type="SUPFAM" id="SSF103088">
    <property type="entry name" value="OmpA-like"/>
    <property type="match status" value="1"/>
</dbReference>
<dbReference type="PROSITE" id="PS50293">
    <property type="entry name" value="TPR_REGION"/>
    <property type="match status" value="1"/>
</dbReference>
<dbReference type="GeneID" id="93364740"/>
<feature type="chain" id="PRO_5002928023" evidence="3">
    <location>
        <begin position="23"/>
        <end position="492"/>
    </location>
</feature>
<dbReference type="Pfam" id="PF12984">
    <property type="entry name" value="DUF3868"/>
    <property type="match status" value="1"/>
</dbReference>
<evidence type="ECO:0000256" key="3">
    <source>
        <dbReference type="SAM" id="SignalP"/>
    </source>
</evidence>
<evidence type="ECO:0000313" key="5">
    <source>
        <dbReference type="EMBL" id="EEN82944.1"/>
    </source>
</evidence>